<evidence type="ECO:0000313" key="2">
    <source>
        <dbReference type="EMBL" id="RAY16397.1"/>
    </source>
</evidence>
<dbReference type="Proteomes" id="UP000251891">
    <property type="component" value="Unassembled WGS sequence"/>
</dbReference>
<sequence length="299" mass="32860">MPQKNAPPVAESTGERVWIPAADGYELALDGSTLVCRNAKGRELKSVPKKARDSEAAEHLYALRDWLVRHETDCRATVESWMLGSFPVPRNVLVEIWPDPAWRVPLENLAVVGADGSAGLLRDVDAKGRLGIVDLDAETRWLEPDSVLIPHPVLLDDLDDLREFAVELGVRQTVPQLAREVHRRPAGLDGTARRLDSYGGGEFKELRHATARATRFGFQVRGGYAVCRAYDAGVPVQARYWVGSDTPDAPAWTGDLIWVDADERALPLSDVGPVAWSEGVRLAELIYAGRVAEEGEETP</sequence>
<dbReference type="InterPro" id="IPR025406">
    <property type="entry name" value="DUF4132"/>
</dbReference>
<feature type="domain" description="DUF4132" evidence="1">
    <location>
        <begin position="41"/>
        <end position="218"/>
    </location>
</feature>
<name>A0A365HBB8_9ACTN</name>
<comment type="caution">
    <text evidence="2">The sequence shown here is derived from an EMBL/GenBank/DDBJ whole genome shotgun (WGS) entry which is preliminary data.</text>
</comment>
<organism evidence="2 3">
    <name type="scientific">Actinomadura craniellae</name>
    <dbReference type="NCBI Taxonomy" id="2231787"/>
    <lineage>
        <taxon>Bacteria</taxon>
        <taxon>Bacillati</taxon>
        <taxon>Actinomycetota</taxon>
        <taxon>Actinomycetes</taxon>
        <taxon>Streptosporangiales</taxon>
        <taxon>Thermomonosporaceae</taxon>
        <taxon>Actinomadura</taxon>
    </lineage>
</organism>
<evidence type="ECO:0000259" key="1">
    <source>
        <dbReference type="Pfam" id="PF13569"/>
    </source>
</evidence>
<keyword evidence="3" id="KW-1185">Reference proteome</keyword>
<dbReference type="EMBL" id="QLYX01000002">
    <property type="protein sequence ID" value="RAY16397.1"/>
    <property type="molecule type" value="Genomic_DNA"/>
</dbReference>
<accession>A0A365HBB8</accession>
<reference evidence="2 3" key="1">
    <citation type="submission" date="2018-06" db="EMBL/GenBank/DDBJ databases">
        <title>Actinomadura craniellae sp. nov. isolated from marine sponge Craniella sp.</title>
        <authorList>
            <person name="Li L."/>
            <person name="Xu Q.H."/>
            <person name="Lin H.W."/>
            <person name="Lu Y.H."/>
        </authorList>
    </citation>
    <scope>NUCLEOTIDE SEQUENCE [LARGE SCALE GENOMIC DNA]</scope>
    <source>
        <strain evidence="2 3">LHW63021</strain>
    </source>
</reference>
<dbReference type="RefSeq" id="WP_111863736.1">
    <property type="nucleotide sequence ID" value="NZ_QLYX01000002.1"/>
</dbReference>
<protein>
    <recommendedName>
        <fullName evidence="1">DUF4132 domain-containing protein</fullName>
    </recommendedName>
</protein>
<proteinExistence type="predicted"/>
<dbReference type="OrthoDB" id="4518949at2"/>
<evidence type="ECO:0000313" key="3">
    <source>
        <dbReference type="Proteomes" id="UP000251891"/>
    </source>
</evidence>
<dbReference type="Pfam" id="PF13569">
    <property type="entry name" value="DUF4132"/>
    <property type="match status" value="1"/>
</dbReference>
<dbReference type="AlphaFoldDB" id="A0A365HBB8"/>
<gene>
    <name evidence="2" type="ORF">DPM19_05850</name>
</gene>